<proteinExistence type="predicted"/>
<sequence>MPAIPRRVSAGTALAAVLLITSSCTGLDQASASGVTRQDLAAEMAGQLAEPSVPAYTATYRLAGGAKGRTVQTSDPARTAHVFPTGRLINTAAAVTLCTRPAATPGSSEPSQPVGETVCTATDPRRSGGLPATTGMIEPDAVAAMLETAAIDPAVEIEQQDTTLAGRNAACLRVRGADDFDTCVTVAGVLASFTGHVDGTAVEMVLVDYAEETDEADFAAPLGARFVDRRSK</sequence>
<dbReference type="Proteomes" id="UP000598146">
    <property type="component" value="Unassembled WGS sequence"/>
</dbReference>
<protein>
    <recommendedName>
        <fullName evidence="5">Lipoprotein</fullName>
    </recommendedName>
</protein>
<keyword evidence="4" id="KW-1185">Reference proteome</keyword>
<dbReference type="RefSeq" id="WP_196415009.1">
    <property type="nucleotide sequence ID" value="NZ_JADQTO010000007.1"/>
</dbReference>
<comment type="caution">
    <text evidence="3">The sequence shown here is derived from an EMBL/GenBank/DDBJ whole genome shotgun (WGS) entry which is preliminary data.</text>
</comment>
<organism evidence="3 4">
    <name type="scientific">Actinoplanes aureus</name>
    <dbReference type="NCBI Taxonomy" id="2792083"/>
    <lineage>
        <taxon>Bacteria</taxon>
        <taxon>Bacillati</taxon>
        <taxon>Actinomycetota</taxon>
        <taxon>Actinomycetes</taxon>
        <taxon>Micromonosporales</taxon>
        <taxon>Micromonosporaceae</taxon>
        <taxon>Actinoplanes</taxon>
    </lineage>
</organism>
<dbReference type="AlphaFoldDB" id="A0A931C9X1"/>
<gene>
    <name evidence="3" type="ORF">I4J89_17335</name>
</gene>
<dbReference type="PROSITE" id="PS51257">
    <property type="entry name" value="PROKAR_LIPOPROTEIN"/>
    <property type="match status" value="1"/>
</dbReference>
<feature type="chain" id="PRO_5038582256" description="Lipoprotein" evidence="2">
    <location>
        <begin position="27"/>
        <end position="232"/>
    </location>
</feature>
<feature type="region of interest" description="Disordered" evidence="1">
    <location>
        <begin position="101"/>
        <end position="132"/>
    </location>
</feature>
<accession>A0A931C9X1</accession>
<evidence type="ECO:0000313" key="4">
    <source>
        <dbReference type="Proteomes" id="UP000598146"/>
    </source>
</evidence>
<name>A0A931C9X1_9ACTN</name>
<evidence type="ECO:0000256" key="2">
    <source>
        <dbReference type="SAM" id="SignalP"/>
    </source>
</evidence>
<reference evidence="3" key="1">
    <citation type="submission" date="2020-11" db="EMBL/GenBank/DDBJ databases">
        <title>Isolation and identification of active actinomycetes.</title>
        <authorList>
            <person name="Sun X."/>
        </authorList>
    </citation>
    <scope>NUCLEOTIDE SEQUENCE</scope>
    <source>
        <strain evidence="3">NEAU-A11</strain>
    </source>
</reference>
<dbReference type="EMBL" id="JADQTO010000007">
    <property type="protein sequence ID" value="MBG0563213.1"/>
    <property type="molecule type" value="Genomic_DNA"/>
</dbReference>
<feature type="signal peptide" evidence="2">
    <location>
        <begin position="1"/>
        <end position="26"/>
    </location>
</feature>
<evidence type="ECO:0008006" key="5">
    <source>
        <dbReference type="Google" id="ProtNLM"/>
    </source>
</evidence>
<evidence type="ECO:0000313" key="3">
    <source>
        <dbReference type="EMBL" id="MBG0563213.1"/>
    </source>
</evidence>
<evidence type="ECO:0000256" key="1">
    <source>
        <dbReference type="SAM" id="MobiDB-lite"/>
    </source>
</evidence>
<keyword evidence="2" id="KW-0732">Signal</keyword>